<dbReference type="InterPro" id="IPR041698">
    <property type="entry name" value="Methyltransf_25"/>
</dbReference>
<dbReference type="PANTHER" id="PTHR43591:SF24">
    <property type="entry name" value="2-METHOXY-6-POLYPRENYL-1,4-BENZOQUINOL METHYLASE, MITOCHONDRIAL"/>
    <property type="match status" value="1"/>
</dbReference>
<proteinExistence type="predicted"/>
<dbReference type="Gene3D" id="3.40.50.150">
    <property type="entry name" value="Vaccinia Virus protein VP39"/>
    <property type="match status" value="1"/>
</dbReference>
<dbReference type="OrthoDB" id="147504at2157"/>
<dbReference type="Proteomes" id="UP000250134">
    <property type="component" value="Chromosome"/>
</dbReference>
<dbReference type="InterPro" id="IPR029063">
    <property type="entry name" value="SAM-dependent_MTases_sf"/>
</dbReference>
<dbReference type="PANTHER" id="PTHR43591">
    <property type="entry name" value="METHYLTRANSFERASE"/>
    <property type="match status" value="1"/>
</dbReference>
<sequence length="244" mass="28584">MSFEKYYEVFKAYSDIYSEEYKKRLETLEPLLLKHMPERGKVLDLACGVGGFSFLLEDLGFEVVGLDYSPSMIRKAREFARDKRSKVEFVEGDAKNLPFRENSFDYVLFIDSLVHFEPKELNQIFREIARVLKPGGRFILQFTDLRELLPVLMNGQVVGAEYWISRVLIDKDEKTVVIEFQSEEDTFRVRFNIWGKTAVELLAKLYFKEIHSEKINEHSYFQIYIPKSKSGLEAKPSHNELPVE</sequence>
<reference evidence="2 3" key="1">
    <citation type="submission" date="2016-03" db="EMBL/GenBank/DDBJ databases">
        <title>Complete genome sequence of Thermococcus gorgonarius.</title>
        <authorList>
            <person name="Oger P.M."/>
        </authorList>
    </citation>
    <scope>NUCLEOTIDE SEQUENCE [LARGE SCALE GENOMIC DNA]</scope>
    <source>
        <strain evidence="2 3">W-12</strain>
    </source>
</reference>
<dbReference type="GO" id="GO:0032259">
    <property type="term" value="P:methylation"/>
    <property type="evidence" value="ECO:0007669"/>
    <property type="project" value="UniProtKB-KW"/>
</dbReference>
<dbReference type="EMBL" id="CP014855">
    <property type="protein sequence ID" value="ASJ00056.1"/>
    <property type="molecule type" value="Genomic_DNA"/>
</dbReference>
<dbReference type="AlphaFoldDB" id="A0A2Z2M4C8"/>
<dbReference type="CDD" id="cd02440">
    <property type="entry name" value="AdoMet_MTases"/>
    <property type="match status" value="1"/>
</dbReference>
<evidence type="ECO:0000313" key="3">
    <source>
        <dbReference type="Proteomes" id="UP000250134"/>
    </source>
</evidence>
<dbReference type="GO" id="GO:0008168">
    <property type="term" value="F:methyltransferase activity"/>
    <property type="evidence" value="ECO:0007669"/>
    <property type="project" value="UniProtKB-KW"/>
</dbReference>
<evidence type="ECO:0000313" key="2">
    <source>
        <dbReference type="EMBL" id="ASJ00056.1"/>
    </source>
</evidence>
<keyword evidence="2" id="KW-0489">Methyltransferase</keyword>
<accession>A0A2Z2M4C8</accession>
<organism evidence="2 3">
    <name type="scientific">Thermococcus gorgonarius</name>
    <dbReference type="NCBI Taxonomy" id="71997"/>
    <lineage>
        <taxon>Archaea</taxon>
        <taxon>Methanobacteriati</taxon>
        <taxon>Methanobacteriota</taxon>
        <taxon>Thermococci</taxon>
        <taxon>Thermococcales</taxon>
        <taxon>Thermococcaceae</taxon>
        <taxon>Thermococcus</taxon>
    </lineage>
</organism>
<name>A0A2Z2M4C8_THEGO</name>
<gene>
    <name evidence="2" type="ORF">A3K92_00435</name>
</gene>
<keyword evidence="2" id="KW-0808">Transferase</keyword>
<feature type="domain" description="Methyltransferase" evidence="1">
    <location>
        <begin position="42"/>
        <end position="136"/>
    </location>
</feature>
<dbReference type="Pfam" id="PF13649">
    <property type="entry name" value="Methyltransf_25"/>
    <property type="match status" value="1"/>
</dbReference>
<evidence type="ECO:0000259" key="1">
    <source>
        <dbReference type="Pfam" id="PF13649"/>
    </source>
</evidence>
<protein>
    <submittedName>
        <fullName evidence="2">Methyltransferase</fullName>
    </submittedName>
</protein>
<dbReference type="SUPFAM" id="SSF53335">
    <property type="entry name" value="S-adenosyl-L-methionine-dependent methyltransferases"/>
    <property type="match status" value="1"/>
</dbReference>
<dbReference type="RefSeq" id="WP_088884400.1">
    <property type="nucleotide sequence ID" value="NZ_CP014855.1"/>
</dbReference>
<keyword evidence="3" id="KW-1185">Reference proteome</keyword>
<dbReference type="GeneID" id="33330969"/>
<dbReference type="KEGG" id="tgg:A3K92_00435"/>